<accession>A0AAW2CWZ3</accession>
<dbReference type="InterPro" id="IPR036397">
    <property type="entry name" value="RNaseH_sf"/>
</dbReference>
<sequence>MDSFKTNFDGGGFSDTREAGISVVIRNSKSEVMASLTGKIINPSSIVLLELLAARRATLFISEVGLDNSILEGDSEQNQR</sequence>
<dbReference type="AlphaFoldDB" id="A0AAW2CWZ3"/>
<dbReference type="GO" id="GO:0003676">
    <property type="term" value="F:nucleic acid binding"/>
    <property type="evidence" value="ECO:0007669"/>
    <property type="project" value="InterPro"/>
</dbReference>
<name>A0AAW2CWZ3_9ROSI</name>
<feature type="domain" description="RNase H type-1" evidence="1">
    <location>
        <begin position="7"/>
        <end position="77"/>
    </location>
</feature>
<keyword evidence="3" id="KW-1185">Reference proteome</keyword>
<gene>
    <name evidence="2" type="ORF">SO802_015436</name>
</gene>
<proteinExistence type="predicted"/>
<organism evidence="2 3">
    <name type="scientific">Lithocarpus litseifolius</name>
    <dbReference type="NCBI Taxonomy" id="425828"/>
    <lineage>
        <taxon>Eukaryota</taxon>
        <taxon>Viridiplantae</taxon>
        <taxon>Streptophyta</taxon>
        <taxon>Embryophyta</taxon>
        <taxon>Tracheophyta</taxon>
        <taxon>Spermatophyta</taxon>
        <taxon>Magnoliopsida</taxon>
        <taxon>eudicotyledons</taxon>
        <taxon>Gunneridae</taxon>
        <taxon>Pentapetalae</taxon>
        <taxon>rosids</taxon>
        <taxon>fabids</taxon>
        <taxon>Fagales</taxon>
        <taxon>Fagaceae</taxon>
        <taxon>Lithocarpus</taxon>
    </lineage>
</organism>
<evidence type="ECO:0000259" key="1">
    <source>
        <dbReference type="Pfam" id="PF13456"/>
    </source>
</evidence>
<dbReference type="Gene3D" id="3.30.420.10">
    <property type="entry name" value="Ribonuclease H-like superfamily/Ribonuclease H"/>
    <property type="match status" value="1"/>
</dbReference>
<dbReference type="EMBL" id="JAZDWU010000005">
    <property type="protein sequence ID" value="KAL0001655.1"/>
    <property type="molecule type" value="Genomic_DNA"/>
</dbReference>
<dbReference type="InterPro" id="IPR002156">
    <property type="entry name" value="RNaseH_domain"/>
</dbReference>
<dbReference type="GO" id="GO:0004523">
    <property type="term" value="F:RNA-DNA hybrid ribonuclease activity"/>
    <property type="evidence" value="ECO:0007669"/>
    <property type="project" value="InterPro"/>
</dbReference>
<protein>
    <recommendedName>
        <fullName evidence="1">RNase H type-1 domain-containing protein</fullName>
    </recommendedName>
</protein>
<evidence type="ECO:0000313" key="2">
    <source>
        <dbReference type="EMBL" id="KAL0001655.1"/>
    </source>
</evidence>
<comment type="caution">
    <text evidence="2">The sequence shown here is derived from an EMBL/GenBank/DDBJ whole genome shotgun (WGS) entry which is preliminary data.</text>
</comment>
<reference evidence="2 3" key="1">
    <citation type="submission" date="2024-01" db="EMBL/GenBank/DDBJ databases">
        <title>A telomere-to-telomere, gap-free genome of sweet tea (Lithocarpus litseifolius).</title>
        <authorList>
            <person name="Zhou J."/>
        </authorList>
    </citation>
    <scope>NUCLEOTIDE SEQUENCE [LARGE SCALE GENOMIC DNA]</scope>
    <source>
        <strain evidence="2">Zhou-2022a</strain>
        <tissue evidence="2">Leaf</tissue>
    </source>
</reference>
<dbReference type="Pfam" id="PF13456">
    <property type="entry name" value="RVT_3"/>
    <property type="match status" value="1"/>
</dbReference>
<dbReference type="Proteomes" id="UP001459277">
    <property type="component" value="Unassembled WGS sequence"/>
</dbReference>
<evidence type="ECO:0000313" key="3">
    <source>
        <dbReference type="Proteomes" id="UP001459277"/>
    </source>
</evidence>